<comment type="caution">
    <text evidence="3">The sequence shown here is derived from an EMBL/GenBank/DDBJ whole genome shotgun (WGS) entry which is preliminary data.</text>
</comment>
<keyword evidence="1" id="KW-0067">ATP-binding</keyword>
<accession>A0A1V9XS05</accession>
<reference evidence="3 4" key="1">
    <citation type="journal article" date="2017" name="Gigascience">
        <title>Draft genome of the honey bee ectoparasitic mite, Tropilaelaps mercedesae, is shaped by the parasitic life history.</title>
        <authorList>
            <person name="Dong X."/>
            <person name="Armstrong S.D."/>
            <person name="Xia D."/>
            <person name="Makepeace B.L."/>
            <person name="Darby A.C."/>
            <person name="Kadowaki T."/>
        </authorList>
    </citation>
    <scope>NUCLEOTIDE SEQUENCE [LARGE SCALE GENOMIC DNA]</scope>
    <source>
        <strain evidence="3">Wuxi-XJTLU</strain>
    </source>
</reference>
<evidence type="ECO:0000313" key="3">
    <source>
        <dbReference type="EMBL" id="OQR76269.1"/>
    </source>
</evidence>
<dbReference type="GO" id="GO:0005794">
    <property type="term" value="C:Golgi apparatus"/>
    <property type="evidence" value="ECO:0007669"/>
    <property type="project" value="TreeGrafter"/>
</dbReference>
<feature type="non-terminal residue" evidence="3">
    <location>
        <position position="1"/>
    </location>
</feature>
<feature type="binding site" evidence="1">
    <location>
        <position position="64"/>
    </location>
    <ligand>
        <name>ATP</name>
        <dbReference type="ChEBI" id="CHEBI:30616"/>
    </ligand>
</feature>
<keyword evidence="2" id="KW-0464">Manganese</keyword>
<dbReference type="GO" id="GO:0046872">
    <property type="term" value="F:metal ion binding"/>
    <property type="evidence" value="ECO:0007669"/>
    <property type="project" value="UniProtKB-KW"/>
</dbReference>
<dbReference type="STRING" id="418985.A0A1V9XS05"/>
<keyword evidence="2" id="KW-0479">Metal-binding</keyword>
<dbReference type="PANTHER" id="PTHR12450">
    <property type="entry name" value="DENTIN MATRIX PROTEIN 4 PROTEIN FAM20"/>
    <property type="match status" value="1"/>
</dbReference>
<dbReference type="PANTHER" id="PTHR12450:SF22">
    <property type="entry name" value="EXTRACELLULAR SERINE_THREONINE PROTEIN CG31145"/>
    <property type="match status" value="1"/>
</dbReference>
<proteinExistence type="predicted"/>
<dbReference type="AlphaFoldDB" id="A0A1V9XS05"/>
<dbReference type="GO" id="GO:0004674">
    <property type="term" value="F:protein serine/threonine kinase activity"/>
    <property type="evidence" value="ECO:0007669"/>
    <property type="project" value="TreeGrafter"/>
</dbReference>
<name>A0A1V9XS05_9ACAR</name>
<protein>
    <submittedName>
        <fullName evidence="3">Extracellular serine/threonine-like</fullName>
    </submittedName>
</protein>
<gene>
    <name evidence="3" type="ORF">BIW11_07885</name>
</gene>
<feature type="binding site" evidence="2">
    <location>
        <position position="85"/>
    </location>
    <ligand>
        <name>Mn(2+)</name>
        <dbReference type="ChEBI" id="CHEBI:29035"/>
    </ligand>
</feature>
<comment type="cofactor">
    <cofactor evidence="2">
        <name>Mn(2+)</name>
        <dbReference type="ChEBI" id="CHEBI:29035"/>
    </cofactor>
</comment>
<dbReference type="InterPro" id="IPR024869">
    <property type="entry name" value="FAM20"/>
</dbReference>
<sequence>NLTTFERFQAAISQDQLYAADSAVVDELIRDMARLEIVRVVQKEGGTQLKLIIDYENGGQALFKPMRFPRDKETEPNHFYFVDYERHNAEIATYHLDRNNQNCMRVPTQPTTPVLDRWHADLVTRTEGNFNIWRLDAASCAGELAKDRLYGFTNDATRRDGLVVCVCFSAV</sequence>
<keyword evidence="4" id="KW-1185">Reference proteome</keyword>
<dbReference type="EMBL" id="MNPL01005066">
    <property type="protein sequence ID" value="OQR76269.1"/>
    <property type="molecule type" value="Genomic_DNA"/>
</dbReference>
<dbReference type="Proteomes" id="UP000192247">
    <property type="component" value="Unassembled WGS sequence"/>
</dbReference>
<dbReference type="GO" id="GO:0005524">
    <property type="term" value="F:ATP binding"/>
    <property type="evidence" value="ECO:0007669"/>
    <property type="project" value="UniProtKB-KW"/>
</dbReference>
<organism evidence="3 4">
    <name type="scientific">Tropilaelaps mercedesae</name>
    <dbReference type="NCBI Taxonomy" id="418985"/>
    <lineage>
        <taxon>Eukaryota</taxon>
        <taxon>Metazoa</taxon>
        <taxon>Ecdysozoa</taxon>
        <taxon>Arthropoda</taxon>
        <taxon>Chelicerata</taxon>
        <taxon>Arachnida</taxon>
        <taxon>Acari</taxon>
        <taxon>Parasitiformes</taxon>
        <taxon>Mesostigmata</taxon>
        <taxon>Gamasina</taxon>
        <taxon>Dermanyssoidea</taxon>
        <taxon>Laelapidae</taxon>
        <taxon>Tropilaelaps</taxon>
    </lineage>
</organism>
<dbReference type="OrthoDB" id="8583677at2759"/>
<feature type="binding site" evidence="1">
    <location>
        <position position="85"/>
    </location>
    <ligand>
        <name>ATP</name>
        <dbReference type="ChEBI" id="CHEBI:30616"/>
    </ligand>
</feature>
<evidence type="ECO:0000256" key="1">
    <source>
        <dbReference type="PIRSR" id="PIRSR624869-2"/>
    </source>
</evidence>
<keyword evidence="1" id="KW-0547">Nucleotide-binding</keyword>
<dbReference type="InParanoid" id="A0A1V9XS05"/>
<feature type="binding site" evidence="1">
    <location>
        <position position="48"/>
    </location>
    <ligand>
        <name>ATP</name>
        <dbReference type="ChEBI" id="CHEBI:30616"/>
    </ligand>
</feature>
<evidence type="ECO:0000313" key="4">
    <source>
        <dbReference type="Proteomes" id="UP000192247"/>
    </source>
</evidence>
<evidence type="ECO:0000256" key="2">
    <source>
        <dbReference type="PIRSR" id="PIRSR624869-3"/>
    </source>
</evidence>